<comment type="caution">
    <text evidence="2">The sequence shown here is derived from an EMBL/GenBank/DDBJ whole genome shotgun (WGS) entry which is preliminary data.</text>
</comment>
<dbReference type="PROSITE" id="PS51736">
    <property type="entry name" value="RECOMBINASES_3"/>
    <property type="match status" value="1"/>
</dbReference>
<keyword evidence="3" id="KW-1185">Reference proteome</keyword>
<reference evidence="2 3" key="1">
    <citation type="journal article" date="2019" name="Int. J. Syst. Evol. Microbiol.">
        <title>The Global Catalogue of Microorganisms (GCM) 10K type strain sequencing project: providing services to taxonomists for standard genome sequencing and annotation.</title>
        <authorList>
            <consortium name="The Broad Institute Genomics Platform"/>
            <consortium name="The Broad Institute Genome Sequencing Center for Infectious Disease"/>
            <person name="Wu L."/>
            <person name="Ma J."/>
        </authorList>
    </citation>
    <scope>NUCLEOTIDE SEQUENCE [LARGE SCALE GENOMIC DNA]</scope>
    <source>
        <strain evidence="2 3">JCM 14546</strain>
    </source>
</reference>
<dbReference type="Proteomes" id="UP001500755">
    <property type="component" value="Unassembled WGS sequence"/>
</dbReference>
<gene>
    <name evidence="2" type="ORF">GCM10009755_28700</name>
</gene>
<evidence type="ECO:0000313" key="2">
    <source>
        <dbReference type="EMBL" id="GAA2015180.1"/>
    </source>
</evidence>
<protein>
    <recommendedName>
        <fullName evidence="1">Resolvase/invertase-type recombinase catalytic domain-containing protein</fullName>
    </recommendedName>
</protein>
<sequence>MPPPEADSHMRSGCLGGAGRFDAPAWMSNWVYLDDRRAGTHDSEVNDIGFLSVDRYRKDVLEVSGKTVGYVRVSAIDQNPDRQVAALGCEVWR</sequence>
<evidence type="ECO:0000259" key="1">
    <source>
        <dbReference type="PROSITE" id="PS51736"/>
    </source>
</evidence>
<proteinExistence type="predicted"/>
<name>A0ABN2TNQ8_9MICO</name>
<accession>A0ABN2TNQ8</accession>
<dbReference type="InterPro" id="IPR006119">
    <property type="entry name" value="Resolv_N"/>
</dbReference>
<dbReference type="EMBL" id="BAAANO010000036">
    <property type="protein sequence ID" value="GAA2015180.1"/>
    <property type="molecule type" value="Genomic_DNA"/>
</dbReference>
<organism evidence="2 3">
    <name type="scientific">Brevibacterium samyangense</name>
    <dbReference type="NCBI Taxonomy" id="366888"/>
    <lineage>
        <taxon>Bacteria</taxon>
        <taxon>Bacillati</taxon>
        <taxon>Actinomycetota</taxon>
        <taxon>Actinomycetes</taxon>
        <taxon>Micrococcales</taxon>
        <taxon>Brevibacteriaceae</taxon>
        <taxon>Brevibacterium</taxon>
    </lineage>
</organism>
<feature type="domain" description="Resolvase/invertase-type recombinase catalytic" evidence="1">
    <location>
        <begin position="66"/>
        <end position="93"/>
    </location>
</feature>
<evidence type="ECO:0000313" key="3">
    <source>
        <dbReference type="Proteomes" id="UP001500755"/>
    </source>
</evidence>